<protein>
    <submittedName>
        <fullName evidence="2">Uncharacterized protein</fullName>
    </submittedName>
</protein>
<accession>A0A1Z5HVW0</accession>
<feature type="region of interest" description="Disordered" evidence="1">
    <location>
        <begin position="21"/>
        <end position="40"/>
    </location>
</feature>
<evidence type="ECO:0000313" key="2">
    <source>
        <dbReference type="EMBL" id="GAW93676.1"/>
    </source>
</evidence>
<name>A0A1Z5HVW0_9FIRM</name>
<feature type="compositionally biased region" description="Basic and acidic residues" evidence="1">
    <location>
        <begin position="31"/>
        <end position="40"/>
    </location>
</feature>
<proteinExistence type="predicted"/>
<sequence>MAGWEKSIEVLLQERIRRRRKQSEGGFINGDKTKPDSAVR</sequence>
<dbReference type="Proteomes" id="UP000197032">
    <property type="component" value="Unassembled WGS sequence"/>
</dbReference>
<gene>
    <name evidence="2" type="ORF">KKC1_28040</name>
</gene>
<reference evidence="3" key="1">
    <citation type="journal article" date="2017" name="Appl. Environ. Microbiol.">
        <title>Genomic analysis of Calderihabitans maritimus KKC1, a thermophilic hydrogenogenic carboxydotrophic bacterium isolated from marine sediment.</title>
        <authorList>
            <person name="Omae K."/>
            <person name="Yoneda Y."/>
            <person name="Fukuyama Y."/>
            <person name="Yoshida T."/>
            <person name="Sako Y."/>
        </authorList>
    </citation>
    <scope>NUCLEOTIDE SEQUENCE [LARGE SCALE GENOMIC DNA]</scope>
    <source>
        <strain evidence="3">KKC1</strain>
    </source>
</reference>
<comment type="caution">
    <text evidence="2">The sequence shown here is derived from an EMBL/GenBank/DDBJ whole genome shotgun (WGS) entry which is preliminary data.</text>
</comment>
<evidence type="ECO:0000313" key="3">
    <source>
        <dbReference type="Proteomes" id="UP000197032"/>
    </source>
</evidence>
<evidence type="ECO:0000256" key="1">
    <source>
        <dbReference type="SAM" id="MobiDB-lite"/>
    </source>
</evidence>
<keyword evidence="3" id="KW-1185">Reference proteome</keyword>
<organism evidence="2 3">
    <name type="scientific">Calderihabitans maritimus</name>
    <dbReference type="NCBI Taxonomy" id="1246530"/>
    <lineage>
        <taxon>Bacteria</taxon>
        <taxon>Bacillati</taxon>
        <taxon>Bacillota</taxon>
        <taxon>Clostridia</taxon>
        <taxon>Neomoorellales</taxon>
        <taxon>Calderihabitantaceae</taxon>
        <taxon>Calderihabitans</taxon>
    </lineage>
</organism>
<dbReference type="EMBL" id="BDGJ01000168">
    <property type="protein sequence ID" value="GAW93676.1"/>
    <property type="molecule type" value="Genomic_DNA"/>
</dbReference>
<dbReference type="AlphaFoldDB" id="A0A1Z5HVW0"/>